<name>A0AAP6B6L6_9ACTN</name>
<evidence type="ECO:0000313" key="3">
    <source>
        <dbReference type="Proteomes" id="UP001272987"/>
    </source>
</evidence>
<accession>A0AAP6B6L6</accession>
<reference evidence="1 3" key="1">
    <citation type="journal article" date="2023" name="Microb. Genom.">
        <title>Mesoterricola silvestris gen. nov., sp. nov., Mesoterricola sediminis sp. nov., Geothrix oryzae sp. nov., Geothrix edaphica sp. nov., Geothrix rubra sp. nov., and Geothrix limicola sp. nov., six novel members of Acidobacteriota isolated from soils.</title>
        <authorList>
            <person name="Weisberg A.J."/>
            <person name="Pearce E."/>
            <person name="Kramer C.G."/>
            <person name="Chang J.H."/>
            <person name="Clarke C.R."/>
        </authorList>
    </citation>
    <scope>NUCLEOTIDE SEQUENCE</scope>
    <source>
        <strain evidence="2 3">NB05-1H</strain>
        <strain evidence="1">NRRL_B-16521</strain>
    </source>
</reference>
<protein>
    <submittedName>
        <fullName evidence="1">Uncharacterized protein</fullName>
    </submittedName>
</protein>
<evidence type="ECO:0000313" key="1">
    <source>
        <dbReference type="EMBL" id="MDX2959130.1"/>
    </source>
</evidence>
<dbReference type="Proteomes" id="UP001282288">
    <property type="component" value="Unassembled WGS sequence"/>
</dbReference>
<gene>
    <name evidence="1" type="ORF">PV399_05260</name>
    <name evidence="2" type="ORF">PV666_48990</name>
</gene>
<dbReference type="AlphaFoldDB" id="A0AAP6B6L6"/>
<dbReference type="GeneID" id="69806543"/>
<organism evidence="1 4">
    <name type="scientific">Streptomyces acidiscabies</name>
    <dbReference type="NCBI Taxonomy" id="42234"/>
    <lineage>
        <taxon>Bacteria</taxon>
        <taxon>Bacillati</taxon>
        <taxon>Actinomycetota</taxon>
        <taxon>Actinomycetes</taxon>
        <taxon>Kitasatosporales</taxon>
        <taxon>Streptomycetaceae</taxon>
        <taxon>Streptomyces</taxon>
    </lineage>
</organism>
<evidence type="ECO:0000313" key="4">
    <source>
        <dbReference type="Proteomes" id="UP001282288"/>
    </source>
</evidence>
<dbReference type="RefSeq" id="WP_010351950.1">
    <property type="nucleotide sequence ID" value="NZ_BCMK01000091.1"/>
</dbReference>
<comment type="caution">
    <text evidence="1">The sequence shown here is derived from an EMBL/GenBank/DDBJ whole genome shotgun (WGS) entry which is preliminary data.</text>
</comment>
<dbReference type="EMBL" id="JARAWP010000053">
    <property type="protein sequence ID" value="MDX3025746.1"/>
    <property type="molecule type" value="Genomic_DNA"/>
</dbReference>
<proteinExistence type="predicted"/>
<dbReference type="EMBL" id="JARAWC010000003">
    <property type="protein sequence ID" value="MDX2959130.1"/>
    <property type="molecule type" value="Genomic_DNA"/>
</dbReference>
<keyword evidence="3" id="KW-1185">Reference proteome</keyword>
<dbReference type="Proteomes" id="UP001272987">
    <property type="component" value="Unassembled WGS sequence"/>
</dbReference>
<evidence type="ECO:0000313" key="2">
    <source>
        <dbReference type="EMBL" id="MDX3025746.1"/>
    </source>
</evidence>
<sequence>MSGEVVVSYGTPASTTHVLWQGPHSFRWHRVPGESAIKAAGAVPDGLRGVFARAGTGSVRFAVPELVPEGGSVQVLPDAVSIGWHLLAGSALPREYADVVRRVGGAVRGLHAGAEGACGTVPWLDGLARWLAERPDPVAARVLRRIGEERFTRLAQWAALAAVPGGVLLGTLSPGVIVVDRRDRAAHVLVSAEAGYGAPALDLGTLAEALSTSVAVASRGAHRAPGNLDYGVLWDAFTAGYGGGSPRADVERAAVLRRVHRLRSISGHLGDNAVFDEQLAALPDLVDGDTVVPLDRRN</sequence>